<evidence type="ECO:0000313" key="2">
    <source>
        <dbReference type="Proteomes" id="UP000276133"/>
    </source>
</evidence>
<accession>A0A3M7PKH3</accession>
<gene>
    <name evidence="1" type="ORF">BpHYR1_021616</name>
</gene>
<reference evidence="1 2" key="1">
    <citation type="journal article" date="2018" name="Sci. Rep.">
        <title>Genomic signatures of local adaptation to the degree of environmental predictability in rotifers.</title>
        <authorList>
            <person name="Franch-Gras L."/>
            <person name="Hahn C."/>
            <person name="Garcia-Roger E.M."/>
            <person name="Carmona M.J."/>
            <person name="Serra M."/>
            <person name="Gomez A."/>
        </authorList>
    </citation>
    <scope>NUCLEOTIDE SEQUENCE [LARGE SCALE GENOMIC DNA]</scope>
    <source>
        <strain evidence="1">HYR1</strain>
    </source>
</reference>
<organism evidence="1 2">
    <name type="scientific">Brachionus plicatilis</name>
    <name type="common">Marine rotifer</name>
    <name type="synonym">Brachionus muelleri</name>
    <dbReference type="NCBI Taxonomy" id="10195"/>
    <lineage>
        <taxon>Eukaryota</taxon>
        <taxon>Metazoa</taxon>
        <taxon>Spiralia</taxon>
        <taxon>Gnathifera</taxon>
        <taxon>Rotifera</taxon>
        <taxon>Eurotatoria</taxon>
        <taxon>Monogononta</taxon>
        <taxon>Pseudotrocha</taxon>
        <taxon>Ploima</taxon>
        <taxon>Brachionidae</taxon>
        <taxon>Brachionus</taxon>
    </lineage>
</organism>
<proteinExistence type="predicted"/>
<name>A0A3M7PKH3_BRAPC</name>
<dbReference type="AlphaFoldDB" id="A0A3M7PKH3"/>
<evidence type="ECO:0000313" key="1">
    <source>
        <dbReference type="EMBL" id="RMZ99569.1"/>
    </source>
</evidence>
<sequence length="107" mass="12356">MLFQINTFGADLPCFDLAFLLKKLTSTKYCYVFNSMTTDNIESRANSLGMVLYNLWVHIAQANANFSFLQTLSKTTESPYNAVDRFQPRISLILNFEKNWERSCPLL</sequence>
<keyword evidence="2" id="KW-1185">Reference proteome</keyword>
<comment type="caution">
    <text evidence="1">The sequence shown here is derived from an EMBL/GenBank/DDBJ whole genome shotgun (WGS) entry which is preliminary data.</text>
</comment>
<dbReference type="Proteomes" id="UP000276133">
    <property type="component" value="Unassembled WGS sequence"/>
</dbReference>
<protein>
    <submittedName>
        <fullName evidence="1">Uncharacterized protein</fullName>
    </submittedName>
</protein>
<dbReference type="EMBL" id="REGN01010159">
    <property type="protein sequence ID" value="RMZ99569.1"/>
    <property type="molecule type" value="Genomic_DNA"/>
</dbReference>